<dbReference type="GO" id="GO:0015074">
    <property type="term" value="P:DNA integration"/>
    <property type="evidence" value="ECO:0007669"/>
    <property type="project" value="UniProtKB-KW"/>
</dbReference>
<dbReference type="Proteomes" id="UP000000245">
    <property type="component" value="Plasmid pACRY03"/>
</dbReference>
<keyword evidence="8" id="KW-0614">Plasmid</keyword>
<evidence type="ECO:0000259" key="7">
    <source>
        <dbReference type="PROSITE" id="PS51900"/>
    </source>
</evidence>
<dbReference type="GO" id="GO:0006310">
    <property type="term" value="P:DNA recombination"/>
    <property type="evidence" value="ECO:0007669"/>
    <property type="project" value="UniProtKB-KW"/>
</dbReference>
<dbReference type="SUPFAM" id="SSF47823">
    <property type="entry name" value="lambda integrase-like, N-terminal domain"/>
    <property type="match status" value="1"/>
</dbReference>
<dbReference type="InterPro" id="IPR002104">
    <property type="entry name" value="Integrase_catalytic"/>
</dbReference>
<evidence type="ECO:0000256" key="1">
    <source>
        <dbReference type="ARBA" id="ARBA00022829"/>
    </source>
</evidence>
<dbReference type="EMBL" id="CP000691">
    <property type="protein sequence ID" value="ABQ29105.1"/>
    <property type="molecule type" value="Genomic_DNA"/>
</dbReference>
<accession>A5FU23</accession>
<evidence type="ECO:0000256" key="5">
    <source>
        <dbReference type="PROSITE-ProRule" id="PRU01248"/>
    </source>
</evidence>
<feature type="domain" description="Core-binding (CB)" evidence="7">
    <location>
        <begin position="4"/>
        <end position="97"/>
    </location>
</feature>
<evidence type="ECO:0000313" key="8">
    <source>
        <dbReference type="EMBL" id="ABQ29105.1"/>
    </source>
</evidence>
<keyword evidence="2" id="KW-0229">DNA integration</keyword>
<gene>
    <name evidence="8" type="ordered locus">Acry_3505</name>
</gene>
<evidence type="ECO:0000259" key="6">
    <source>
        <dbReference type="PROSITE" id="PS51898"/>
    </source>
</evidence>
<evidence type="ECO:0000256" key="4">
    <source>
        <dbReference type="ARBA" id="ARBA00023172"/>
    </source>
</evidence>
<proteinExistence type="predicted"/>
<dbReference type="InterPro" id="IPR013762">
    <property type="entry name" value="Integrase-like_cat_sf"/>
</dbReference>
<reference evidence="8 9" key="1">
    <citation type="submission" date="2007-05" db="EMBL/GenBank/DDBJ databases">
        <title>Complete sequence of plasmid3 pACRY03 of Acidiphilium cryptum JF-5.</title>
        <authorList>
            <consortium name="US DOE Joint Genome Institute"/>
            <person name="Copeland A."/>
            <person name="Lucas S."/>
            <person name="Lapidus A."/>
            <person name="Barry K."/>
            <person name="Detter J.C."/>
            <person name="Glavina del Rio T."/>
            <person name="Hammon N."/>
            <person name="Israni S."/>
            <person name="Dalin E."/>
            <person name="Tice H."/>
            <person name="Pitluck S."/>
            <person name="Sims D."/>
            <person name="Brettin T."/>
            <person name="Bruce D."/>
            <person name="Han C."/>
            <person name="Schmutz J."/>
            <person name="Larimer F."/>
            <person name="Land M."/>
            <person name="Hauser L."/>
            <person name="Kyrpides N."/>
            <person name="Kim E."/>
            <person name="Magnuson T."/>
            <person name="Richardson P."/>
        </authorList>
    </citation>
    <scope>NUCLEOTIDE SEQUENCE [LARGE SCALE GENOMIC DNA]</scope>
    <source>
        <strain evidence="9">JF-5</strain>
        <plasmid evidence="9">Plasmid pACRY03</plasmid>
    </source>
</reference>
<evidence type="ECO:0000256" key="2">
    <source>
        <dbReference type="ARBA" id="ARBA00022908"/>
    </source>
</evidence>
<dbReference type="Pfam" id="PF00589">
    <property type="entry name" value="Phage_integrase"/>
    <property type="match status" value="1"/>
</dbReference>
<evidence type="ECO:0000256" key="3">
    <source>
        <dbReference type="ARBA" id="ARBA00023125"/>
    </source>
</evidence>
<dbReference type="SUPFAM" id="SSF56349">
    <property type="entry name" value="DNA breaking-rejoining enzymes"/>
    <property type="match status" value="1"/>
</dbReference>
<dbReference type="PROSITE" id="PS51900">
    <property type="entry name" value="CB"/>
    <property type="match status" value="1"/>
</dbReference>
<geneLocation type="plasmid" evidence="8 9">
    <name>pACRY03</name>
</geneLocation>
<dbReference type="KEGG" id="acr:Acry_3505"/>
<dbReference type="Gene3D" id="1.10.443.10">
    <property type="entry name" value="Intergrase catalytic core"/>
    <property type="match status" value="1"/>
</dbReference>
<dbReference type="RefSeq" id="WP_011930773.1">
    <property type="nucleotide sequence ID" value="NC_009469.1"/>
</dbReference>
<dbReference type="InterPro" id="IPR050090">
    <property type="entry name" value="Tyrosine_recombinase_XerCD"/>
</dbReference>
<dbReference type="InterPro" id="IPR004107">
    <property type="entry name" value="Integrase_SAM-like_N"/>
</dbReference>
<dbReference type="GO" id="GO:0003677">
    <property type="term" value="F:DNA binding"/>
    <property type="evidence" value="ECO:0007669"/>
    <property type="project" value="UniProtKB-UniRule"/>
</dbReference>
<dbReference type="InterPro" id="IPR011010">
    <property type="entry name" value="DNA_brk_join_enz"/>
</dbReference>
<organism evidence="8 9">
    <name type="scientific">Acidiphilium cryptum (strain JF-5)</name>
    <dbReference type="NCBI Taxonomy" id="349163"/>
    <lineage>
        <taxon>Bacteria</taxon>
        <taxon>Pseudomonadati</taxon>
        <taxon>Pseudomonadota</taxon>
        <taxon>Alphaproteobacteria</taxon>
        <taxon>Acetobacterales</taxon>
        <taxon>Acidocellaceae</taxon>
        <taxon>Acidiphilium</taxon>
    </lineage>
</organism>
<dbReference type="AlphaFoldDB" id="A5FU23"/>
<dbReference type="GO" id="GO:0007059">
    <property type="term" value="P:chromosome segregation"/>
    <property type="evidence" value="ECO:0007669"/>
    <property type="project" value="UniProtKB-KW"/>
</dbReference>
<dbReference type="InterPro" id="IPR010998">
    <property type="entry name" value="Integrase_recombinase_N"/>
</dbReference>
<dbReference type="HOGENOM" id="CLU_027562_9_1_5"/>
<sequence length="330" mass="36940">MSAAALPALIQRFFTDRLCVQMEASRNTVAGYRDTFRLLLRYASARHVKPPVKLTIEDIDADLIADFLVHTETARGNSARSRNTRLAAIRSFFRYVAMSDPTWLLQCQRILAMPNKRYVKRTVTFLDSDEIAALLAAPDRTTWAGRRDHALLLLAVQTGLRASELVGLQCGDVVLESGAHIRCMGKGRKERATPLRRETVKLLAAWIGDDKNKSKPLFPSIRGERLSRDALEHLVRKHCLTASLTCPSIGSKRVTPHTLRHSTAMDLLHHGVDPAVIALWLGHENVETTQIYIHADMRLKEKALARVAAPDTPSSRFRPDDQLLAFLEGL</sequence>
<dbReference type="PROSITE" id="PS51898">
    <property type="entry name" value="TYR_RECOMBINASE"/>
    <property type="match status" value="1"/>
</dbReference>
<dbReference type="PANTHER" id="PTHR30349:SF81">
    <property type="entry name" value="TYROSINE RECOMBINASE XERC"/>
    <property type="match status" value="1"/>
</dbReference>
<keyword evidence="1" id="KW-0159">Chromosome partition</keyword>
<keyword evidence="4" id="KW-0233">DNA recombination</keyword>
<dbReference type="Pfam" id="PF02899">
    <property type="entry name" value="Phage_int_SAM_1"/>
    <property type="match status" value="1"/>
</dbReference>
<feature type="domain" description="Tyr recombinase" evidence="6">
    <location>
        <begin position="121"/>
        <end position="305"/>
    </location>
</feature>
<keyword evidence="9" id="KW-1185">Reference proteome</keyword>
<dbReference type="PANTHER" id="PTHR30349">
    <property type="entry name" value="PHAGE INTEGRASE-RELATED"/>
    <property type="match status" value="1"/>
</dbReference>
<dbReference type="Gene3D" id="1.10.150.130">
    <property type="match status" value="1"/>
</dbReference>
<dbReference type="InterPro" id="IPR044068">
    <property type="entry name" value="CB"/>
</dbReference>
<name>A5FU23_ACICJ</name>
<protein>
    <submittedName>
        <fullName evidence="8">Phage integrase family protein</fullName>
    </submittedName>
</protein>
<evidence type="ECO:0000313" key="9">
    <source>
        <dbReference type="Proteomes" id="UP000000245"/>
    </source>
</evidence>
<keyword evidence="3 5" id="KW-0238">DNA-binding</keyword>